<proteinExistence type="predicted"/>
<organism evidence="1 2">
    <name type="scientific">Winogradskyella echinorum</name>
    <dbReference type="NCBI Taxonomy" id="538189"/>
    <lineage>
        <taxon>Bacteria</taxon>
        <taxon>Pseudomonadati</taxon>
        <taxon>Bacteroidota</taxon>
        <taxon>Flavobacteriia</taxon>
        <taxon>Flavobacteriales</taxon>
        <taxon>Flavobacteriaceae</taxon>
        <taxon>Winogradskyella</taxon>
    </lineage>
</organism>
<dbReference type="RefSeq" id="WP_186847057.1">
    <property type="nucleotide sequence ID" value="NZ_JACOME010000007.1"/>
</dbReference>
<sequence length="150" mass="17212">MKKTVFAILFVCLSMQLFFGQEYLKLNLKIDTDKTVNETEHFYLMEIINNGNSTAKFNINIDNTACQYIENNKQVDLIQSVLSKNKSQVNNQFSIKSGESIEFYVKISRPKDIKRNTWNCSEIKAKSLTGESLSNSVIIKSLIPDPEKFN</sequence>
<dbReference type="EMBL" id="JACOME010000007">
    <property type="protein sequence ID" value="MBC3847957.1"/>
    <property type="molecule type" value="Genomic_DNA"/>
</dbReference>
<evidence type="ECO:0000313" key="2">
    <source>
        <dbReference type="Proteomes" id="UP000607435"/>
    </source>
</evidence>
<accession>A0ABR6Y5D1</accession>
<evidence type="ECO:0000313" key="1">
    <source>
        <dbReference type="EMBL" id="MBC3847957.1"/>
    </source>
</evidence>
<gene>
    <name evidence="1" type="ORF">H6H04_16295</name>
</gene>
<protein>
    <recommendedName>
        <fullName evidence="3">DUF1573 domain-containing protein</fullName>
    </recommendedName>
</protein>
<reference evidence="1 2" key="1">
    <citation type="submission" date="2020-08" db="EMBL/GenBank/DDBJ databases">
        <title>Winogradskyella ouciana sp. nov., isolated from the hadal seawater of the Mariana Trench.</title>
        <authorList>
            <person name="He X."/>
        </authorList>
    </citation>
    <scope>NUCLEOTIDE SEQUENCE [LARGE SCALE GENOMIC DNA]</scope>
    <source>
        <strain evidence="1 2">KCTC 22026</strain>
    </source>
</reference>
<name>A0ABR6Y5D1_9FLAO</name>
<dbReference type="Proteomes" id="UP000607435">
    <property type="component" value="Unassembled WGS sequence"/>
</dbReference>
<evidence type="ECO:0008006" key="3">
    <source>
        <dbReference type="Google" id="ProtNLM"/>
    </source>
</evidence>
<keyword evidence="2" id="KW-1185">Reference proteome</keyword>
<comment type="caution">
    <text evidence="1">The sequence shown here is derived from an EMBL/GenBank/DDBJ whole genome shotgun (WGS) entry which is preliminary data.</text>
</comment>